<dbReference type="AlphaFoldDB" id="A0AAV5VUR6"/>
<gene>
    <name evidence="1" type="ORF">PFISCL1PPCAC_14773</name>
</gene>
<protein>
    <submittedName>
        <fullName evidence="1">Uncharacterized protein</fullName>
    </submittedName>
</protein>
<comment type="caution">
    <text evidence="1">The sequence shown here is derived from an EMBL/GenBank/DDBJ whole genome shotgun (WGS) entry which is preliminary data.</text>
</comment>
<evidence type="ECO:0000313" key="1">
    <source>
        <dbReference type="EMBL" id="GMT23476.1"/>
    </source>
</evidence>
<organism evidence="1 2">
    <name type="scientific">Pristionchus fissidentatus</name>
    <dbReference type="NCBI Taxonomy" id="1538716"/>
    <lineage>
        <taxon>Eukaryota</taxon>
        <taxon>Metazoa</taxon>
        <taxon>Ecdysozoa</taxon>
        <taxon>Nematoda</taxon>
        <taxon>Chromadorea</taxon>
        <taxon>Rhabditida</taxon>
        <taxon>Rhabditina</taxon>
        <taxon>Diplogasteromorpha</taxon>
        <taxon>Diplogasteroidea</taxon>
        <taxon>Neodiplogasteridae</taxon>
        <taxon>Pristionchus</taxon>
    </lineage>
</organism>
<keyword evidence="2" id="KW-1185">Reference proteome</keyword>
<feature type="non-terminal residue" evidence="1">
    <location>
        <position position="1"/>
    </location>
</feature>
<name>A0AAV5VUR6_9BILA</name>
<proteinExistence type="predicted"/>
<evidence type="ECO:0000313" key="2">
    <source>
        <dbReference type="Proteomes" id="UP001432322"/>
    </source>
</evidence>
<dbReference type="Proteomes" id="UP001432322">
    <property type="component" value="Unassembled WGS sequence"/>
</dbReference>
<reference evidence="1" key="1">
    <citation type="submission" date="2023-10" db="EMBL/GenBank/DDBJ databases">
        <title>Genome assembly of Pristionchus species.</title>
        <authorList>
            <person name="Yoshida K."/>
            <person name="Sommer R.J."/>
        </authorList>
    </citation>
    <scope>NUCLEOTIDE SEQUENCE</scope>
    <source>
        <strain evidence="1">RS5133</strain>
    </source>
</reference>
<accession>A0AAV5VUR6</accession>
<sequence length="88" mass="10228">FFCSIECQQQVAVVNGMRSVRCIFCRNTVDDLTWYDRKANTVVKYLDKIEHVFTCSICHGLHATANESFSNRCNWCALETRDVYVHTD</sequence>
<dbReference type="EMBL" id="BTSY01000004">
    <property type="protein sequence ID" value="GMT23476.1"/>
    <property type="molecule type" value="Genomic_DNA"/>
</dbReference>